<protein>
    <submittedName>
        <fullName evidence="5">Exostosin-1c</fullName>
    </submittedName>
</protein>
<gene>
    <name evidence="4" type="ORF">C1SCF055_LOCUS32148</name>
</gene>
<evidence type="ECO:0000256" key="2">
    <source>
        <dbReference type="ARBA" id="ARBA00022837"/>
    </source>
</evidence>
<dbReference type="InterPro" id="IPR004263">
    <property type="entry name" value="Exostosin"/>
</dbReference>
<dbReference type="Pfam" id="PF03016">
    <property type="entry name" value="Exostosin_GT47"/>
    <property type="match status" value="1"/>
</dbReference>
<dbReference type="AlphaFoldDB" id="A0A9P1D9Z8"/>
<sequence length="679" mass="76685">GRFGPLGDQKFCRDTRKTRLETYVRNGWAPFWGVAGKQHIVFDQLCYHPLMELVNANHFVTLAGVGYLKSRVYGYRPQIDISWPEMPVTMDAANRECDCSARPRLVSFQGAGTRKVRHTLQELHDGEEIVVHVVDVSKSSLNTTDARWNLSHPIKQPYANLMWESDFALAPAGHTQCSLRLYEIMSFCTIPVILADEKLLPFSEILNWSEMAVLVPEKEALSIPMRLRSIDPATRCAMRRKAHEAFHRYFANVTANIRGLLDVLQMYWQEGFGPNEESRRLEQEFQQHSRLLSWSPLAQEDFQRRISSLAHLRHGAHLDQDKDCKVSLNEVLTFASAGHQAGAESLACWAMSAVGTGGAVSWEMLSKHFKAFHGSSSKEELHHIFQQKDVDGCYLSWEELGAVGILESSGNGLSLKEGQAWHEDLELLELLVTSAFHHLDSDWDQQLNRREFESVEACEDALDFSTPRSQASHHALRELLWQPLLSWEIRQLALQQGFALADEDQDGQLSGPEMERPSGQQLLHLLSDVATTSSSFQSAGCVARTWRREEPWAQELRRCGFVHLLPGLFPEAFVTETLTLAKRSNCSVQPLNAEGISLDHGDLRQALQEVMSPKECCEVLALQFECLPQFEDVDAPAWRGSNSPGREVERYTVLLVLEPVTVPLLAFAAHSERSWDHPG</sequence>
<proteinExistence type="inferred from homology"/>
<feature type="domain" description="Exostosin GT47" evidence="3">
    <location>
        <begin position="30"/>
        <end position="229"/>
    </location>
</feature>
<feature type="non-terminal residue" evidence="4">
    <location>
        <position position="679"/>
    </location>
</feature>
<keyword evidence="2" id="KW-0106">Calcium</keyword>
<reference evidence="4" key="1">
    <citation type="submission" date="2022-10" db="EMBL/GenBank/DDBJ databases">
        <authorList>
            <person name="Chen Y."/>
            <person name="Dougan E. K."/>
            <person name="Chan C."/>
            <person name="Rhodes N."/>
            <person name="Thang M."/>
        </authorList>
    </citation>
    <scope>NUCLEOTIDE SEQUENCE</scope>
</reference>
<evidence type="ECO:0000259" key="3">
    <source>
        <dbReference type="Pfam" id="PF03016"/>
    </source>
</evidence>
<dbReference type="EMBL" id="CAMXCT010003839">
    <property type="protein sequence ID" value="CAI4006515.1"/>
    <property type="molecule type" value="Genomic_DNA"/>
</dbReference>
<dbReference type="Proteomes" id="UP001152797">
    <property type="component" value="Unassembled WGS sequence"/>
</dbReference>
<dbReference type="Gene3D" id="1.10.238.10">
    <property type="entry name" value="EF-hand"/>
    <property type="match status" value="1"/>
</dbReference>
<dbReference type="InterPro" id="IPR018247">
    <property type="entry name" value="EF_Hand_1_Ca_BS"/>
</dbReference>
<reference evidence="5 6" key="2">
    <citation type="submission" date="2024-05" db="EMBL/GenBank/DDBJ databases">
        <authorList>
            <person name="Chen Y."/>
            <person name="Shah S."/>
            <person name="Dougan E. K."/>
            <person name="Thang M."/>
            <person name="Chan C."/>
        </authorList>
    </citation>
    <scope>NUCLEOTIDE SEQUENCE [LARGE SCALE GENOMIC DNA]</scope>
</reference>
<comment type="similarity">
    <text evidence="1">Belongs to the glycosyltransferase 47 family.</text>
</comment>
<dbReference type="PANTHER" id="PTHR11062">
    <property type="entry name" value="EXOSTOSIN HEPARAN SULFATE GLYCOSYLTRANSFERASE -RELATED"/>
    <property type="match status" value="1"/>
</dbReference>
<dbReference type="GO" id="GO:0016757">
    <property type="term" value="F:glycosyltransferase activity"/>
    <property type="evidence" value="ECO:0007669"/>
    <property type="project" value="InterPro"/>
</dbReference>
<dbReference type="SUPFAM" id="SSF47473">
    <property type="entry name" value="EF-hand"/>
    <property type="match status" value="1"/>
</dbReference>
<feature type="non-terminal residue" evidence="4">
    <location>
        <position position="1"/>
    </location>
</feature>
<evidence type="ECO:0000313" key="6">
    <source>
        <dbReference type="Proteomes" id="UP001152797"/>
    </source>
</evidence>
<evidence type="ECO:0000313" key="5">
    <source>
        <dbReference type="EMBL" id="CAL4793827.1"/>
    </source>
</evidence>
<dbReference type="InterPro" id="IPR011992">
    <property type="entry name" value="EF-hand-dom_pair"/>
</dbReference>
<evidence type="ECO:0000313" key="4">
    <source>
        <dbReference type="EMBL" id="CAI4006515.1"/>
    </source>
</evidence>
<dbReference type="InterPro" id="IPR040911">
    <property type="entry name" value="Exostosin_GT47"/>
</dbReference>
<keyword evidence="6" id="KW-1185">Reference proteome</keyword>
<name>A0A9P1D9Z8_9DINO</name>
<evidence type="ECO:0000256" key="1">
    <source>
        <dbReference type="ARBA" id="ARBA00010271"/>
    </source>
</evidence>
<organism evidence="4">
    <name type="scientific">Cladocopium goreaui</name>
    <dbReference type="NCBI Taxonomy" id="2562237"/>
    <lineage>
        <taxon>Eukaryota</taxon>
        <taxon>Sar</taxon>
        <taxon>Alveolata</taxon>
        <taxon>Dinophyceae</taxon>
        <taxon>Suessiales</taxon>
        <taxon>Symbiodiniaceae</taxon>
        <taxon>Cladocopium</taxon>
    </lineage>
</organism>
<dbReference type="OrthoDB" id="413326at2759"/>
<dbReference type="PROSITE" id="PS00018">
    <property type="entry name" value="EF_HAND_1"/>
    <property type="match status" value="1"/>
</dbReference>
<accession>A0A9P1D9Z8</accession>
<dbReference type="EMBL" id="CAMXCT030003839">
    <property type="protein sequence ID" value="CAL4793827.1"/>
    <property type="molecule type" value="Genomic_DNA"/>
</dbReference>
<comment type="caution">
    <text evidence="4">The sequence shown here is derived from an EMBL/GenBank/DDBJ whole genome shotgun (WGS) entry which is preliminary data.</text>
</comment>
<dbReference type="EMBL" id="CAMXCT020003839">
    <property type="protein sequence ID" value="CAL1159890.1"/>
    <property type="molecule type" value="Genomic_DNA"/>
</dbReference>